<sequence length="93" mass="10287">MTKKDLFIGLTVGFIANIVGVIAYVFIFSKLSLLTTLQIAQEQGYLGSILALGAILNLFAFFGFLKLKRDQRARGVLLATMLTAIFILIEKFI</sequence>
<dbReference type="EMBL" id="AJJU01000003">
    <property type="protein sequence ID" value="EID76113.1"/>
    <property type="molecule type" value="Genomic_DNA"/>
</dbReference>
<keyword evidence="1" id="KW-1133">Transmembrane helix</keyword>
<dbReference type="RefSeq" id="WP_008237755.1">
    <property type="nucleotide sequence ID" value="NZ_AJJU01000003.1"/>
</dbReference>
<name>I0WI97_9FLAO</name>
<feature type="transmembrane region" description="Helical" evidence="1">
    <location>
        <begin position="47"/>
        <end position="65"/>
    </location>
</feature>
<feature type="transmembrane region" description="Helical" evidence="1">
    <location>
        <begin position="72"/>
        <end position="89"/>
    </location>
</feature>
<dbReference type="eggNOG" id="ENOG5032Y3H">
    <property type="taxonomic scope" value="Bacteria"/>
</dbReference>
<dbReference type="OrthoDB" id="1362378at2"/>
<keyword evidence="3" id="KW-1185">Reference proteome</keyword>
<organism evidence="2 3">
    <name type="scientific">Imtechella halotolerans K1</name>
    <dbReference type="NCBI Taxonomy" id="946077"/>
    <lineage>
        <taxon>Bacteria</taxon>
        <taxon>Pseudomonadati</taxon>
        <taxon>Bacteroidota</taxon>
        <taxon>Flavobacteriia</taxon>
        <taxon>Flavobacteriales</taxon>
        <taxon>Flavobacteriaceae</taxon>
        <taxon>Imtechella</taxon>
    </lineage>
</organism>
<accession>I0WI97</accession>
<feature type="transmembrane region" description="Helical" evidence="1">
    <location>
        <begin position="7"/>
        <end position="27"/>
    </location>
</feature>
<dbReference type="PATRIC" id="fig|946077.3.peg.852"/>
<evidence type="ECO:0000313" key="2">
    <source>
        <dbReference type="EMBL" id="EID76113.1"/>
    </source>
</evidence>
<keyword evidence="1" id="KW-0472">Membrane</keyword>
<gene>
    <name evidence="2" type="ORF">W5A_04184</name>
</gene>
<dbReference type="Proteomes" id="UP000005938">
    <property type="component" value="Unassembled WGS sequence"/>
</dbReference>
<protein>
    <submittedName>
        <fullName evidence="2">Uncharacterized protein</fullName>
    </submittedName>
</protein>
<keyword evidence="1" id="KW-0812">Transmembrane</keyword>
<comment type="caution">
    <text evidence="2">The sequence shown here is derived from an EMBL/GenBank/DDBJ whole genome shotgun (WGS) entry which is preliminary data.</text>
</comment>
<evidence type="ECO:0000256" key="1">
    <source>
        <dbReference type="SAM" id="Phobius"/>
    </source>
</evidence>
<evidence type="ECO:0000313" key="3">
    <source>
        <dbReference type="Proteomes" id="UP000005938"/>
    </source>
</evidence>
<reference evidence="2 3" key="1">
    <citation type="journal article" date="2012" name="J. Bacteriol.">
        <title>Genome Sequence of the Halotolerant Bacterium Imtechella halotolerans K1T.</title>
        <authorList>
            <person name="Kumar S."/>
            <person name="Vikram S."/>
            <person name="Subramanian S."/>
            <person name="Raghava G.P."/>
            <person name="Pinnaka A.K."/>
        </authorList>
    </citation>
    <scope>NUCLEOTIDE SEQUENCE [LARGE SCALE GENOMIC DNA]</scope>
    <source>
        <strain evidence="2 3">K1</strain>
    </source>
</reference>
<dbReference type="STRING" id="946077.W5A_04184"/>
<dbReference type="AlphaFoldDB" id="I0WI97"/>
<proteinExistence type="predicted"/>